<reference evidence="1" key="1">
    <citation type="journal article" date="2009" name="PLoS Genet.">
        <title>Sequencing, mapping, and analysis of 27,455 maize full-length cDNAs.</title>
        <authorList>
            <person name="Soderlund C."/>
            <person name="Descour A."/>
            <person name="Kudrna D."/>
            <person name="Bomhoff M."/>
            <person name="Boyd L."/>
            <person name="Currie J."/>
            <person name="Angelova A."/>
            <person name="Collura K."/>
            <person name="Wissotski M."/>
            <person name="Ashley E."/>
            <person name="Morrow D."/>
            <person name="Fernandes J."/>
            <person name="Walbot V."/>
            <person name="Yu Y."/>
        </authorList>
    </citation>
    <scope>NUCLEOTIDE SEQUENCE</scope>
    <source>
        <strain evidence="1">B73</strain>
    </source>
</reference>
<accession>C0PA93</accession>
<dbReference type="EMBL" id="BT065212">
    <property type="protein sequence ID" value="ACN31088.1"/>
    <property type="molecule type" value="mRNA"/>
</dbReference>
<protein>
    <submittedName>
        <fullName evidence="1">Uncharacterized protein</fullName>
    </submittedName>
</protein>
<organism evidence="1">
    <name type="scientific">Zea mays</name>
    <name type="common">Maize</name>
    <dbReference type="NCBI Taxonomy" id="4577"/>
    <lineage>
        <taxon>Eukaryota</taxon>
        <taxon>Viridiplantae</taxon>
        <taxon>Streptophyta</taxon>
        <taxon>Embryophyta</taxon>
        <taxon>Tracheophyta</taxon>
        <taxon>Spermatophyta</taxon>
        <taxon>Magnoliopsida</taxon>
        <taxon>Liliopsida</taxon>
        <taxon>Poales</taxon>
        <taxon>Poaceae</taxon>
        <taxon>PACMAD clade</taxon>
        <taxon>Panicoideae</taxon>
        <taxon>Andropogonodae</taxon>
        <taxon>Andropogoneae</taxon>
        <taxon>Tripsacinae</taxon>
        <taxon>Zea</taxon>
    </lineage>
</organism>
<reference evidence="1" key="2">
    <citation type="submission" date="2012-06" db="EMBL/GenBank/DDBJ databases">
        <authorList>
            <person name="Yu Y."/>
            <person name="Currie J."/>
            <person name="Lomeli R."/>
            <person name="Angelova A."/>
            <person name="Collura K."/>
            <person name="Wissotski M."/>
            <person name="Campos D."/>
            <person name="Kudrna D."/>
            <person name="Golser W."/>
            <person name="Ashely E."/>
            <person name="Descour A."/>
            <person name="Fernandes J."/>
            <person name="Soderlund C."/>
            <person name="Walbot V."/>
        </authorList>
    </citation>
    <scope>NUCLEOTIDE SEQUENCE</scope>
    <source>
        <strain evidence="1">B73</strain>
    </source>
</reference>
<dbReference type="AlphaFoldDB" id="C0PA93"/>
<evidence type="ECO:0000313" key="1">
    <source>
        <dbReference type="EMBL" id="ACN31088.1"/>
    </source>
</evidence>
<sequence length="59" mass="6423">MCPSVLKKSVDETTPWNLNQRTSNSLQVVCSVMIWVEMNGVVVRGFQASYVSSSTGISA</sequence>
<proteinExistence type="evidence at transcript level"/>
<name>C0PA93_MAIZE</name>